<name>A0A7J9KMQ5_GOSSC</name>
<accession>A0A7J9KMQ5</accession>
<protein>
    <submittedName>
        <fullName evidence="1">Uncharacterized protein</fullName>
    </submittedName>
</protein>
<dbReference type="AlphaFoldDB" id="A0A7J9KMQ5"/>
<dbReference type="Proteomes" id="UP000593576">
    <property type="component" value="Unassembled WGS sequence"/>
</dbReference>
<organism evidence="1 2">
    <name type="scientific">Gossypium schwendimanii</name>
    <name type="common">Cotton</name>
    <dbReference type="NCBI Taxonomy" id="34291"/>
    <lineage>
        <taxon>Eukaryota</taxon>
        <taxon>Viridiplantae</taxon>
        <taxon>Streptophyta</taxon>
        <taxon>Embryophyta</taxon>
        <taxon>Tracheophyta</taxon>
        <taxon>Spermatophyta</taxon>
        <taxon>Magnoliopsida</taxon>
        <taxon>eudicotyledons</taxon>
        <taxon>Gunneridae</taxon>
        <taxon>Pentapetalae</taxon>
        <taxon>rosids</taxon>
        <taxon>malvids</taxon>
        <taxon>Malvales</taxon>
        <taxon>Malvaceae</taxon>
        <taxon>Malvoideae</taxon>
        <taxon>Gossypium</taxon>
    </lineage>
</organism>
<evidence type="ECO:0000313" key="2">
    <source>
        <dbReference type="Proteomes" id="UP000593576"/>
    </source>
</evidence>
<proteinExistence type="predicted"/>
<sequence>MLILSSLLLVGNRFVSNGKIFLQGDSWKELN</sequence>
<comment type="caution">
    <text evidence="1">The sequence shown here is derived from an EMBL/GenBank/DDBJ whole genome shotgun (WGS) entry which is preliminary data.</text>
</comment>
<evidence type="ECO:0000313" key="1">
    <source>
        <dbReference type="EMBL" id="MBA0847742.1"/>
    </source>
</evidence>
<reference evidence="1 2" key="1">
    <citation type="journal article" date="2019" name="Genome Biol. Evol.">
        <title>Insights into the evolution of the New World diploid cottons (Gossypium, subgenus Houzingenia) based on genome sequencing.</title>
        <authorList>
            <person name="Grover C.E."/>
            <person name="Arick M.A. 2nd"/>
            <person name="Thrash A."/>
            <person name="Conover J.L."/>
            <person name="Sanders W.S."/>
            <person name="Peterson D.G."/>
            <person name="Frelichowski J.E."/>
            <person name="Scheffler J.A."/>
            <person name="Scheffler B.E."/>
            <person name="Wendel J.F."/>
        </authorList>
    </citation>
    <scope>NUCLEOTIDE SEQUENCE [LARGE SCALE GENOMIC DNA]</scope>
    <source>
        <strain evidence="1">1</strain>
        <tissue evidence="1">Leaf</tissue>
    </source>
</reference>
<dbReference type="EMBL" id="JABFAF010000001">
    <property type="protein sequence ID" value="MBA0847742.1"/>
    <property type="molecule type" value="Genomic_DNA"/>
</dbReference>
<keyword evidence="2" id="KW-1185">Reference proteome</keyword>
<gene>
    <name evidence="1" type="ORF">Goshw_022470</name>
</gene>